<feature type="transmembrane region" description="Helical" evidence="1">
    <location>
        <begin position="7"/>
        <end position="25"/>
    </location>
</feature>
<keyword evidence="3" id="KW-1185">Reference proteome</keyword>
<keyword evidence="1" id="KW-0812">Transmembrane</keyword>
<evidence type="ECO:0000313" key="3">
    <source>
        <dbReference type="Proteomes" id="UP000256884"/>
    </source>
</evidence>
<protein>
    <recommendedName>
        <fullName evidence="4">Yip1 domain-containing protein</fullName>
    </recommendedName>
</protein>
<comment type="caution">
    <text evidence="2">The sequence shown here is derived from an EMBL/GenBank/DDBJ whole genome shotgun (WGS) entry which is preliminary data.</text>
</comment>
<feature type="transmembrane region" description="Helical" evidence="1">
    <location>
        <begin position="184"/>
        <end position="207"/>
    </location>
</feature>
<dbReference type="EMBL" id="QUNS01000008">
    <property type="protein sequence ID" value="REH46352.1"/>
    <property type="molecule type" value="Genomic_DNA"/>
</dbReference>
<evidence type="ECO:0008006" key="4">
    <source>
        <dbReference type="Google" id="ProtNLM"/>
    </source>
</evidence>
<evidence type="ECO:0000313" key="2">
    <source>
        <dbReference type="EMBL" id="REH46352.1"/>
    </source>
</evidence>
<dbReference type="Proteomes" id="UP000256884">
    <property type="component" value="Unassembled WGS sequence"/>
</dbReference>
<keyword evidence="1" id="KW-1133">Transmembrane helix</keyword>
<accession>A0A3E0HIX9</accession>
<evidence type="ECO:0000256" key="1">
    <source>
        <dbReference type="SAM" id="Phobius"/>
    </source>
</evidence>
<dbReference type="AlphaFoldDB" id="A0A3E0HIX9"/>
<gene>
    <name evidence="2" type="ORF">C7448_10822</name>
</gene>
<proteinExistence type="predicted"/>
<organism evidence="2 3">
    <name type="scientific">Tenacibaculum gallaicum</name>
    <dbReference type="NCBI Taxonomy" id="561505"/>
    <lineage>
        <taxon>Bacteria</taxon>
        <taxon>Pseudomonadati</taxon>
        <taxon>Bacteroidota</taxon>
        <taxon>Flavobacteriia</taxon>
        <taxon>Flavobacteriales</taxon>
        <taxon>Flavobacteriaceae</taxon>
        <taxon>Tenacibaculum</taxon>
    </lineage>
</organism>
<sequence length="210" mass="24946">MLMKYRFILVLILTYFTTFISVNLLNTEEIIFKYYSEQFTEKEIYNLIDSQKKLSWLTYSIAPILILIRTSLVALCLNIGLFFYDTENKIKFKQLFKVALLGEFVLVFVGFVKLLYFLFIKTDYTLQDIQQFYPLSYINFLDIENIEPWLIYPLQTINLFEIAYFFVLVYGVHKLLKNNYWKSFEITAASYGTGLVIWLGLVMFLTLNLT</sequence>
<name>A0A3E0HIX9_9FLAO</name>
<keyword evidence="1" id="KW-0472">Membrane</keyword>
<reference evidence="2 3" key="1">
    <citation type="submission" date="2018-08" db="EMBL/GenBank/DDBJ databases">
        <title>Genomic Encyclopedia of Type Strains, Phase IV (KMG-IV): sequencing the most valuable type-strain genomes for metagenomic binning, comparative biology and taxonomic classification.</title>
        <authorList>
            <person name="Goeker M."/>
        </authorList>
    </citation>
    <scope>NUCLEOTIDE SEQUENCE [LARGE SCALE GENOMIC DNA]</scope>
    <source>
        <strain evidence="2 3">DSM 18841</strain>
    </source>
</reference>
<feature type="transmembrane region" description="Helical" evidence="1">
    <location>
        <begin position="95"/>
        <end position="119"/>
    </location>
</feature>
<feature type="transmembrane region" description="Helical" evidence="1">
    <location>
        <begin position="149"/>
        <end position="172"/>
    </location>
</feature>
<feature type="transmembrane region" description="Helical" evidence="1">
    <location>
        <begin position="56"/>
        <end position="83"/>
    </location>
</feature>